<gene>
    <name evidence="7" type="ORF">ASPVEDRAFT_37517</name>
</gene>
<evidence type="ECO:0000313" key="8">
    <source>
        <dbReference type="Proteomes" id="UP000184073"/>
    </source>
</evidence>
<dbReference type="SUPFAM" id="SSF57701">
    <property type="entry name" value="Zn2/Cys6 DNA-binding domain"/>
    <property type="match status" value="1"/>
</dbReference>
<name>A0A1L9P988_ASPVE</name>
<dbReference type="InterPro" id="IPR021858">
    <property type="entry name" value="Fun_TF"/>
</dbReference>
<accession>A0A1L9P988</accession>
<dbReference type="GeneID" id="63727005"/>
<keyword evidence="2" id="KW-0805">Transcription regulation</keyword>
<dbReference type="GO" id="GO:0000976">
    <property type="term" value="F:transcription cis-regulatory region binding"/>
    <property type="evidence" value="ECO:0007669"/>
    <property type="project" value="TreeGrafter"/>
</dbReference>
<proteinExistence type="predicted"/>
<dbReference type="EMBL" id="KV878126">
    <property type="protein sequence ID" value="OJI98089.1"/>
    <property type="molecule type" value="Genomic_DNA"/>
</dbReference>
<organism evidence="7 8">
    <name type="scientific">Aspergillus versicolor CBS 583.65</name>
    <dbReference type="NCBI Taxonomy" id="1036611"/>
    <lineage>
        <taxon>Eukaryota</taxon>
        <taxon>Fungi</taxon>
        <taxon>Dikarya</taxon>
        <taxon>Ascomycota</taxon>
        <taxon>Pezizomycotina</taxon>
        <taxon>Eurotiomycetes</taxon>
        <taxon>Eurotiomycetidae</taxon>
        <taxon>Eurotiales</taxon>
        <taxon>Aspergillaceae</taxon>
        <taxon>Aspergillus</taxon>
        <taxon>Aspergillus subgen. Nidulantes</taxon>
    </lineage>
</organism>
<dbReference type="AlphaFoldDB" id="A0A1L9P988"/>
<dbReference type="SMART" id="SM00066">
    <property type="entry name" value="GAL4"/>
    <property type="match status" value="1"/>
</dbReference>
<feature type="domain" description="Zn(2)-C6 fungal-type" evidence="6">
    <location>
        <begin position="10"/>
        <end position="40"/>
    </location>
</feature>
<evidence type="ECO:0000259" key="6">
    <source>
        <dbReference type="PROSITE" id="PS50048"/>
    </source>
</evidence>
<reference evidence="8" key="1">
    <citation type="journal article" date="2017" name="Genome Biol.">
        <title>Comparative genomics reveals high biological diversity and specific adaptations in the industrially and medically important fungal genus Aspergillus.</title>
        <authorList>
            <person name="de Vries R.P."/>
            <person name="Riley R."/>
            <person name="Wiebenga A."/>
            <person name="Aguilar-Osorio G."/>
            <person name="Amillis S."/>
            <person name="Uchima C.A."/>
            <person name="Anderluh G."/>
            <person name="Asadollahi M."/>
            <person name="Askin M."/>
            <person name="Barry K."/>
            <person name="Battaglia E."/>
            <person name="Bayram O."/>
            <person name="Benocci T."/>
            <person name="Braus-Stromeyer S.A."/>
            <person name="Caldana C."/>
            <person name="Canovas D."/>
            <person name="Cerqueira G.C."/>
            <person name="Chen F."/>
            <person name="Chen W."/>
            <person name="Choi C."/>
            <person name="Clum A."/>
            <person name="Dos Santos R.A."/>
            <person name="Damasio A.R."/>
            <person name="Diallinas G."/>
            <person name="Emri T."/>
            <person name="Fekete E."/>
            <person name="Flipphi M."/>
            <person name="Freyberg S."/>
            <person name="Gallo A."/>
            <person name="Gournas C."/>
            <person name="Habgood R."/>
            <person name="Hainaut M."/>
            <person name="Harispe M.L."/>
            <person name="Henrissat B."/>
            <person name="Hilden K.S."/>
            <person name="Hope R."/>
            <person name="Hossain A."/>
            <person name="Karabika E."/>
            <person name="Karaffa L."/>
            <person name="Karanyi Z."/>
            <person name="Krasevec N."/>
            <person name="Kuo A."/>
            <person name="Kusch H."/>
            <person name="LaButti K."/>
            <person name="Lagendijk E.L."/>
            <person name="Lapidus A."/>
            <person name="Levasseur A."/>
            <person name="Lindquist E."/>
            <person name="Lipzen A."/>
            <person name="Logrieco A.F."/>
            <person name="MacCabe A."/>
            <person name="Maekelae M.R."/>
            <person name="Malavazi I."/>
            <person name="Melin P."/>
            <person name="Meyer V."/>
            <person name="Mielnichuk N."/>
            <person name="Miskei M."/>
            <person name="Molnar A.P."/>
            <person name="Mule G."/>
            <person name="Ngan C.Y."/>
            <person name="Orejas M."/>
            <person name="Orosz E."/>
            <person name="Ouedraogo J.P."/>
            <person name="Overkamp K.M."/>
            <person name="Park H.-S."/>
            <person name="Perrone G."/>
            <person name="Piumi F."/>
            <person name="Punt P.J."/>
            <person name="Ram A.F."/>
            <person name="Ramon A."/>
            <person name="Rauscher S."/>
            <person name="Record E."/>
            <person name="Riano-Pachon D.M."/>
            <person name="Robert V."/>
            <person name="Roehrig J."/>
            <person name="Ruller R."/>
            <person name="Salamov A."/>
            <person name="Salih N.S."/>
            <person name="Samson R.A."/>
            <person name="Sandor E."/>
            <person name="Sanguinetti M."/>
            <person name="Schuetze T."/>
            <person name="Sepcic K."/>
            <person name="Shelest E."/>
            <person name="Sherlock G."/>
            <person name="Sophianopoulou V."/>
            <person name="Squina F.M."/>
            <person name="Sun H."/>
            <person name="Susca A."/>
            <person name="Todd R.B."/>
            <person name="Tsang A."/>
            <person name="Unkles S.E."/>
            <person name="van de Wiele N."/>
            <person name="van Rossen-Uffink D."/>
            <person name="Oliveira J.V."/>
            <person name="Vesth T.C."/>
            <person name="Visser J."/>
            <person name="Yu J.-H."/>
            <person name="Zhou M."/>
            <person name="Andersen M.R."/>
            <person name="Archer D.B."/>
            <person name="Baker S.E."/>
            <person name="Benoit I."/>
            <person name="Brakhage A.A."/>
            <person name="Braus G.H."/>
            <person name="Fischer R."/>
            <person name="Frisvad J.C."/>
            <person name="Goldman G.H."/>
            <person name="Houbraken J."/>
            <person name="Oakley B."/>
            <person name="Pocsi I."/>
            <person name="Scazzocchio C."/>
            <person name="Seiboth B."/>
            <person name="vanKuyk P.A."/>
            <person name="Wortman J."/>
            <person name="Dyer P.S."/>
            <person name="Grigoriev I.V."/>
        </authorList>
    </citation>
    <scope>NUCLEOTIDE SEQUENCE [LARGE SCALE GENOMIC DNA]</scope>
    <source>
        <strain evidence="8">CBS 583.65</strain>
    </source>
</reference>
<dbReference type="PROSITE" id="PS50048">
    <property type="entry name" value="ZN2_CY6_FUNGAL_2"/>
    <property type="match status" value="1"/>
</dbReference>
<dbReference type="GO" id="GO:0000981">
    <property type="term" value="F:DNA-binding transcription factor activity, RNA polymerase II-specific"/>
    <property type="evidence" value="ECO:0007669"/>
    <property type="project" value="InterPro"/>
</dbReference>
<dbReference type="InterPro" id="IPR001138">
    <property type="entry name" value="Zn2Cys6_DnaBD"/>
</dbReference>
<dbReference type="GO" id="GO:0008270">
    <property type="term" value="F:zinc ion binding"/>
    <property type="evidence" value="ECO:0007669"/>
    <property type="project" value="InterPro"/>
</dbReference>
<protein>
    <recommendedName>
        <fullName evidence="6">Zn(2)-C6 fungal-type domain-containing protein</fullName>
    </recommendedName>
</protein>
<evidence type="ECO:0000256" key="1">
    <source>
        <dbReference type="ARBA" id="ARBA00004123"/>
    </source>
</evidence>
<dbReference type="PANTHER" id="PTHR37534">
    <property type="entry name" value="TRANSCRIPTIONAL ACTIVATOR PROTEIN UGA3"/>
    <property type="match status" value="1"/>
</dbReference>
<dbReference type="VEuPathDB" id="FungiDB:ASPVEDRAFT_37517"/>
<comment type="subcellular location">
    <subcellularLocation>
        <location evidence="1">Nucleus</location>
    </subcellularLocation>
</comment>
<dbReference type="Proteomes" id="UP000184073">
    <property type="component" value="Unassembled WGS sequence"/>
</dbReference>
<evidence type="ECO:0000256" key="2">
    <source>
        <dbReference type="ARBA" id="ARBA00023015"/>
    </source>
</evidence>
<evidence type="ECO:0000256" key="5">
    <source>
        <dbReference type="ARBA" id="ARBA00023242"/>
    </source>
</evidence>
<keyword evidence="5" id="KW-0539">Nucleus</keyword>
<evidence type="ECO:0000313" key="7">
    <source>
        <dbReference type="EMBL" id="OJI98089.1"/>
    </source>
</evidence>
<dbReference type="CDD" id="cd12148">
    <property type="entry name" value="fungal_TF_MHR"/>
    <property type="match status" value="1"/>
</dbReference>
<dbReference type="GO" id="GO:0045944">
    <property type="term" value="P:positive regulation of transcription by RNA polymerase II"/>
    <property type="evidence" value="ECO:0007669"/>
    <property type="project" value="TreeGrafter"/>
</dbReference>
<keyword evidence="4" id="KW-0804">Transcription</keyword>
<keyword evidence="8" id="KW-1185">Reference proteome</keyword>
<dbReference type="Pfam" id="PF00172">
    <property type="entry name" value="Zn_clus"/>
    <property type="match status" value="1"/>
</dbReference>
<dbReference type="CDD" id="cd00067">
    <property type="entry name" value="GAL4"/>
    <property type="match status" value="1"/>
</dbReference>
<evidence type="ECO:0000256" key="3">
    <source>
        <dbReference type="ARBA" id="ARBA00023125"/>
    </source>
</evidence>
<evidence type="ECO:0000256" key="4">
    <source>
        <dbReference type="ARBA" id="ARBA00023163"/>
    </source>
</evidence>
<dbReference type="InterPro" id="IPR036864">
    <property type="entry name" value="Zn2-C6_fun-type_DNA-bd_sf"/>
</dbReference>
<dbReference type="Gene3D" id="4.10.240.10">
    <property type="entry name" value="Zn(2)-C6 fungal-type DNA-binding domain"/>
    <property type="match status" value="1"/>
</dbReference>
<dbReference type="OrthoDB" id="407832at2759"/>
<keyword evidence="3" id="KW-0238">DNA-binding</keyword>
<sequence length="439" mass="49790">MPRRLERNRKCQQCRSRRIKCNGSRPTCAPCQRSSRDCRWIDDIPTELPPITHAPQSSPSFPAPCRQNEYTPTHNPEQALWDPQIAKIFRHYIEGLAGWYDLNDSRRHFKDVVPVRARHNPLLLSAILAFAAAHQHRVLAEDSYLDVAEFYHYDSVRRLISLTRNVDEMPIGETLAAICLLRSYEIITQNVSSQSHLQGCYSLLASRHVQLTSDLLSSGFWNYLREDITVSLIEQRSLMISLSQHAPPESADDADFANNVTFLLGRIINRCLSINSPALSLPEWKSMKSELDSWKASLPSSFDPIQTPGLGKQGNFPSIWALRGWHVSSLHYYHTAMSILWLAEPLPQPLNTLQRLNNMNSLRQKLDHHATEVCALALTSDSAPVWVNAFGPIAFCGPWLQDIQKRNEITEEVKRWGALSGWPVSTIIEALSSPADVER</sequence>
<dbReference type="RefSeq" id="XP_040663852.1">
    <property type="nucleotide sequence ID" value="XM_040811494.1"/>
</dbReference>
<dbReference type="Pfam" id="PF11951">
    <property type="entry name" value="Fungal_trans_2"/>
    <property type="match status" value="1"/>
</dbReference>
<dbReference type="STRING" id="1036611.A0A1L9P988"/>
<dbReference type="GO" id="GO:0005634">
    <property type="term" value="C:nucleus"/>
    <property type="evidence" value="ECO:0007669"/>
    <property type="project" value="UniProtKB-SubCell"/>
</dbReference>
<dbReference type="PANTHER" id="PTHR37534:SF2">
    <property type="entry name" value="N-ACETYLTRANSFERASE DOMAIN-CONTAINING PROTEIN"/>
    <property type="match status" value="1"/>
</dbReference>